<accession>A0AAC9NGZ6</accession>
<sequence length="101" mass="11601">MASRFSTFKHAIKHSIRINLIRAIHFLSAKPYLYKKPIGVLKKHFPGLYKFIPLLLARLKISPTVNKAIRVRGDQEHVLSPLGEKILMDLESVVPVMNRDE</sequence>
<organism evidence="1 2">
    <name type="scientific">Polynucleobacter asymbioticus</name>
    <dbReference type="NCBI Taxonomy" id="576611"/>
    <lineage>
        <taxon>Bacteria</taxon>
        <taxon>Pseudomonadati</taxon>
        <taxon>Pseudomonadota</taxon>
        <taxon>Betaproteobacteria</taxon>
        <taxon>Burkholderiales</taxon>
        <taxon>Burkholderiaceae</taxon>
        <taxon>Polynucleobacter</taxon>
    </lineage>
</organism>
<proteinExistence type="predicted"/>
<protein>
    <submittedName>
        <fullName evidence="1">Uncharacterized protein</fullName>
    </submittedName>
</protein>
<dbReference type="Proteomes" id="UP000182060">
    <property type="component" value="Chromosome"/>
</dbReference>
<gene>
    <name evidence="1" type="ORF">AOC25_01830</name>
</gene>
<evidence type="ECO:0000313" key="2">
    <source>
        <dbReference type="Proteomes" id="UP000182060"/>
    </source>
</evidence>
<evidence type="ECO:0000313" key="1">
    <source>
        <dbReference type="EMBL" id="APC00446.1"/>
    </source>
</evidence>
<name>A0AAC9NGZ6_9BURK</name>
<dbReference type="AlphaFoldDB" id="A0AAC9NGZ6"/>
<reference evidence="1" key="1">
    <citation type="journal article" date="2017" name="Appl. Environ. Microbiol.">
        <title>Microdiversification of a pelagic Polynucleobacter species is mainly driven by acquisition of genomic islands from a partially interspecific gene pool.</title>
        <authorList>
            <person name="Hoetzinger M."/>
            <person name="Hahn M.W."/>
            <person name="Jezberova J."/>
            <person name="Schmidt J."/>
            <person name="Koll U."/>
        </authorList>
    </citation>
    <scope>NUCLEOTIDE SEQUENCE</scope>
    <source>
        <strain evidence="1">MWH-RechtKol4</strain>
    </source>
</reference>
<dbReference type="RefSeq" id="WP_071538675.1">
    <property type="nucleotide sequence ID" value="NZ_CP015016.1"/>
</dbReference>
<dbReference type="EMBL" id="CP015017">
    <property type="protein sequence ID" value="APC00446.1"/>
    <property type="molecule type" value="Genomic_DNA"/>
</dbReference>